<dbReference type="Pfam" id="PF06169">
    <property type="entry name" value="DUF982"/>
    <property type="match status" value="1"/>
</dbReference>
<dbReference type="OrthoDB" id="8117300at2"/>
<name>A0A2P7AR52_9HYPH</name>
<dbReference type="Proteomes" id="UP000241158">
    <property type="component" value="Unassembled WGS sequence"/>
</dbReference>
<organism evidence="1 2">
    <name type="scientific">Phyllobacterium endophyticum</name>
    <dbReference type="NCBI Taxonomy" id="1149773"/>
    <lineage>
        <taxon>Bacteria</taxon>
        <taxon>Pseudomonadati</taxon>
        <taxon>Pseudomonadota</taxon>
        <taxon>Alphaproteobacteria</taxon>
        <taxon>Hyphomicrobiales</taxon>
        <taxon>Phyllobacteriaceae</taxon>
        <taxon>Phyllobacterium</taxon>
    </lineage>
</organism>
<dbReference type="EMBL" id="PGGN01000003">
    <property type="protein sequence ID" value="PSH56708.1"/>
    <property type="molecule type" value="Genomic_DNA"/>
</dbReference>
<protein>
    <submittedName>
        <fullName evidence="1">DUF982 domain-containing protein</fullName>
    </submittedName>
</protein>
<accession>A0A2P7AR52</accession>
<dbReference type="InterPro" id="IPR010385">
    <property type="entry name" value="DUF982"/>
</dbReference>
<dbReference type="AlphaFoldDB" id="A0A2P7AR52"/>
<evidence type="ECO:0000313" key="1">
    <source>
        <dbReference type="EMBL" id="PSH56708.1"/>
    </source>
</evidence>
<reference evidence="2" key="1">
    <citation type="submission" date="2017-11" db="EMBL/GenBank/DDBJ databases">
        <authorList>
            <person name="Kuznetsova I."/>
            <person name="Sazanova A."/>
            <person name="Chirak E."/>
            <person name="Safronova V."/>
            <person name="Willems A."/>
        </authorList>
    </citation>
    <scope>NUCLEOTIDE SEQUENCE [LARGE SCALE GENOMIC DNA]</scope>
    <source>
        <strain evidence="2">PEPV15</strain>
    </source>
</reference>
<dbReference type="Gene3D" id="6.10.250.730">
    <property type="match status" value="1"/>
</dbReference>
<proteinExistence type="predicted"/>
<gene>
    <name evidence="1" type="ORF">CU100_15260</name>
</gene>
<sequence>MLPPVNLVGPRNYESRELNTVLAALAFMEEHWPGDTGPKRQVALDVLTLAIAGNASADDARAAFVYAADEAGILATTV</sequence>
<dbReference type="RefSeq" id="WP_106717454.1">
    <property type="nucleotide sequence ID" value="NZ_JACHXT010000003.1"/>
</dbReference>
<keyword evidence="2" id="KW-1185">Reference proteome</keyword>
<evidence type="ECO:0000313" key="2">
    <source>
        <dbReference type="Proteomes" id="UP000241158"/>
    </source>
</evidence>
<comment type="caution">
    <text evidence="1">The sequence shown here is derived from an EMBL/GenBank/DDBJ whole genome shotgun (WGS) entry which is preliminary data.</text>
</comment>